<reference evidence="2 3" key="1">
    <citation type="submission" date="2019-12" db="EMBL/GenBank/DDBJ databases">
        <title>Strain KN286 was isolated from seawater, which was collected from Caroline Seamount in the tropical western Pacific.</title>
        <authorList>
            <person name="Wang Q."/>
        </authorList>
    </citation>
    <scope>NUCLEOTIDE SEQUENCE [LARGE SCALE GENOMIC DNA]</scope>
    <source>
        <strain evidence="2 3">KN286</strain>
    </source>
</reference>
<feature type="signal peptide" evidence="1">
    <location>
        <begin position="1"/>
        <end position="22"/>
    </location>
</feature>
<dbReference type="AlphaFoldDB" id="A0A6B0TYB4"/>
<dbReference type="EMBL" id="WUWG01000007">
    <property type="protein sequence ID" value="MXU66695.1"/>
    <property type="molecule type" value="Genomic_DNA"/>
</dbReference>
<feature type="chain" id="PRO_5025438604" evidence="1">
    <location>
        <begin position="23"/>
        <end position="353"/>
    </location>
</feature>
<evidence type="ECO:0000313" key="3">
    <source>
        <dbReference type="Proteomes" id="UP000436016"/>
    </source>
</evidence>
<accession>A0A6B0TYB4</accession>
<evidence type="ECO:0000313" key="2">
    <source>
        <dbReference type="EMBL" id="MXU66695.1"/>
    </source>
</evidence>
<evidence type="ECO:0000256" key="1">
    <source>
        <dbReference type="SAM" id="SignalP"/>
    </source>
</evidence>
<keyword evidence="1" id="KW-0732">Signal</keyword>
<gene>
    <name evidence="2" type="ORF">GSH16_14695</name>
</gene>
<organism evidence="2 3">
    <name type="scientific">Oceanomicrobium pacificus</name>
    <dbReference type="NCBI Taxonomy" id="2692916"/>
    <lineage>
        <taxon>Bacteria</taxon>
        <taxon>Pseudomonadati</taxon>
        <taxon>Pseudomonadota</taxon>
        <taxon>Alphaproteobacteria</taxon>
        <taxon>Rhodobacterales</taxon>
        <taxon>Paracoccaceae</taxon>
        <taxon>Oceanomicrobium</taxon>
    </lineage>
</organism>
<proteinExistence type="predicted"/>
<dbReference type="Proteomes" id="UP000436016">
    <property type="component" value="Unassembled WGS sequence"/>
</dbReference>
<comment type="caution">
    <text evidence="2">The sequence shown here is derived from an EMBL/GenBank/DDBJ whole genome shotgun (WGS) entry which is preliminary data.</text>
</comment>
<protein>
    <submittedName>
        <fullName evidence="2">Uncharacterized protein</fullName>
    </submittedName>
</protein>
<keyword evidence="3" id="KW-1185">Reference proteome</keyword>
<name>A0A6B0TYB4_9RHOB</name>
<dbReference type="RefSeq" id="WP_160856359.1">
    <property type="nucleotide sequence ID" value="NZ_WUWG01000007.1"/>
</dbReference>
<sequence>MILRAIGMAALGCLLAFAPARAQPTDIFFSGFQSERLQTFYLAEKLRLGAEDPVTRARLVQLLRQQGFTQEWKAEGKPFALSTSGFLFPVLEYDPNINGGFANDSFSLGGFTFTLDPELVGRAGFVAGAGAAGYLRALYGRGRFLDGTLRASIGAAPAEDGLQVRRIGGELCSRNHVDDWKFVDLCGRYERADRDLTEFEEVQGDLSGTHLFAVGDQRHEARLTLRRVAGDAFGQTQAGGTLTSLWAPRFATTIFGGVGAAVPGHMAMSREARVAATTVLYDRPVQLSVGYQRANGGTFFGQAREEDIWSTSISVPINDDLAVSVGYQQTRSTVDLFARQGPFLTLSLPRWRF</sequence>